<protein>
    <submittedName>
        <fullName evidence="1">Uncharacterized protein</fullName>
    </submittedName>
</protein>
<name>A0A0D0DZZ0_9AGAM</name>
<dbReference type="Proteomes" id="UP000054538">
    <property type="component" value="Unassembled WGS sequence"/>
</dbReference>
<proteinExistence type="predicted"/>
<dbReference type="AlphaFoldDB" id="A0A0D0DZZ0"/>
<reference evidence="2" key="2">
    <citation type="submission" date="2015-01" db="EMBL/GenBank/DDBJ databases">
        <title>Evolutionary Origins and Diversification of the Mycorrhizal Mutualists.</title>
        <authorList>
            <consortium name="DOE Joint Genome Institute"/>
            <consortium name="Mycorrhizal Genomics Consortium"/>
            <person name="Kohler A."/>
            <person name="Kuo A."/>
            <person name="Nagy L.G."/>
            <person name="Floudas D."/>
            <person name="Copeland A."/>
            <person name="Barry K.W."/>
            <person name="Cichocki N."/>
            <person name="Veneault-Fourrey C."/>
            <person name="LaButti K."/>
            <person name="Lindquist E.A."/>
            <person name="Lipzen A."/>
            <person name="Lundell T."/>
            <person name="Morin E."/>
            <person name="Murat C."/>
            <person name="Riley R."/>
            <person name="Ohm R."/>
            <person name="Sun H."/>
            <person name="Tunlid A."/>
            <person name="Henrissat B."/>
            <person name="Grigoriev I.V."/>
            <person name="Hibbett D.S."/>
            <person name="Martin F."/>
        </authorList>
    </citation>
    <scope>NUCLEOTIDE SEQUENCE [LARGE SCALE GENOMIC DNA]</scope>
    <source>
        <strain evidence="2">Ve08.2h10</strain>
    </source>
</reference>
<reference evidence="1 2" key="1">
    <citation type="submission" date="2014-04" db="EMBL/GenBank/DDBJ databases">
        <authorList>
            <consortium name="DOE Joint Genome Institute"/>
            <person name="Kuo A."/>
            <person name="Kohler A."/>
            <person name="Jargeat P."/>
            <person name="Nagy L.G."/>
            <person name="Floudas D."/>
            <person name="Copeland A."/>
            <person name="Barry K.W."/>
            <person name="Cichocki N."/>
            <person name="Veneault-Fourrey C."/>
            <person name="LaButti K."/>
            <person name="Lindquist E.A."/>
            <person name="Lipzen A."/>
            <person name="Lundell T."/>
            <person name="Morin E."/>
            <person name="Murat C."/>
            <person name="Sun H."/>
            <person name="Tunlid A."/>
            <person name="Henrissat B."/>
            <person name="Grigoriev I.V."/>
            <person name="Hibbett D.S."/>
            <person name="Martin F."/>
            <person name="Nordberg H.P."/>
            <person name="Cantor M.N."/>
            <person name="Hua S.X."/>
        </authorList>
    </citation>
    <scope>NUCLEOTIDE SEQUENCE [LARGE SCALE GENOMIC DNA]</scope>
    <source>
        <strain evidence="1 2">Ve08.2h10</strain>
    </source>
</reference>
<evidence type="ECO:0000313" key="1">
    <source>
        <dbReference type="EMBL" id="KIK89215.1"/>
    </source>
</evidence>
<sequence length="169" mass="19087">MTNFLQASGLAWVLRKTCPEEGEEGAEQTKVDKWDDTNDHALGHILLKMDAHLSQQYQGYSTAKEVWDGLEPQFTKPSIASIYMEFKEMIDTSIPEANHPAPAFAKMTAHFARLKEFKYEIPNGVQVVIVLAKLPQYMNVVAHLLNINLDDITVQSIERMATILQQAQV</sequence>
<dbReference type="OrthoDB" id="2668145at2759"/>
<accession>A0A0D0DZZ0</accession>
<organism evidence="1 2">
    <name type="scientific">Paxillus rubicundulus Ve08.2h10</name>
    <dbReference type="NCBI Taxonomy" id="930991"/>
    <lineage>
        <taxon>Eukaryota</taxon>
        <taxon>Fungi</taxon>
        <taxon>Dikarya</taxon>
        <taxon>Basidiomycota</taxon>
        <taxon>Agaricomycotina</taxon>
        <taxon>Agaricomycetes</taxon>
        <taxon>Agaricomycetidae</taxon>
        <taxon>Boletales</taxon>
        <taxon>Paxilineae</taxon>
        <taxon>Paxillaceae</taxon>
        <taxon>Paxillus</taxon>
    </lineage>
</organism>
<dbReference type="HOGENOM" id="CLU_036321_3_0_1"/>
<dbReference type="InParanoid" id="A0A0D0DZZ0"/>
<dbReference type="Pfam" id="PF14223">
    <property type="entry name" value="Retrotran_gag_2"/>
    <property type="match status" value="1"/>
</dbReference>
<evidence type="ECO:0000313" key="2">
    <source>
        <dbReference type="Proteomes" id="UP000054538"/>
    </source>
</evidence>
<dbReference type="STRING" id="930991.A0A0D0DZZ0"/>
<keyword evidence="2" id="KW-1185">Reference proteome</keyword>
<gene>
    <name evidence="1" type="ORF">PAXRUDRAFT_14394</name>
</gene>
<dbReference type="EMBL" id="KN825531">
    <property type="protein sequence ID" value="KIK89215.1"/>
    <property type="molecule type" value="Genomic_DNA"/>
</dbReference>